<feature type="domain" description="PPM-type phosphatase" evidence="1">
    <location>
        <begin position="8"/>
        <end position="239"/>
    </location>
</feature>
<dbReference type="SMART" id="SM00332">
    <property type="entry name" value="PP2Cc"/>
    <property type="match status" value="1"/>
</dbReference>
<keyword evidence="3" id="KW-1185">Reference proteome</keyword>
<keyword evidence="2" id="KW-0723">Serine/threonine-protein kinase</keyword>
<dbReference type="PANTHER" id="PTHR47992">
    <property type="entry name" value="PROTEIN PHOSPHATASE"/>
    <property type="match status" value="1"/>
</dbReference>
<evidence type="ECO:0000259" key="1">
    <source>
        <dbReference type="PROSITE" id="PS51746"/>
    </source>
</evidence>
<evidence type="ECO:0000313" key="2">
    <source>
        <dbReference type="EMBL" id="GAL28295.1"/>
    </source>
</evidence>
<keyword evidence="2" id="KW-0418">Kinase</keyword>
<dbReference type="GO" id="GO:0004674">
    <property type="term" value="F:protein serine/threonine kinase activity"/>
    <property type="evidence" value="ECO:0007669"/>
    <property type="project" value="UniProtKB-KW"/>
</dbReference>
<dbReference type="InterPro" id="IPR001932">
    <property type="entry name" value="PPM-type_phosphatase-like_dom"/>
</dbReference>
<proteinExistence type="predicted"/>
<organism evidence="2 3">
    <name type="scientific">Vibrio variabilis</name>
    <dbReference type="NCBI Taxonomy" id="990271"/>
    <lineage>
        <taxon>Bacteria</taxon>
        <taxon>Pseudomonadati</taxon>
        <taxon>Pseudomonadota</taxon>
        <taxon>Gammaproteobacteria</taxon>
        <taxon>Vibrionales</taxon>
        <taxon>Vibrionaceae</taxon>
        <taxon>Vibrio</taxon>
    </lineage>
</organism>
<keyword evidence="2" id="KW-0808">Transferase</keyword>
<dbReference type="Pfam" id="PF13672">
    <property type="entry name" value="PP2C_2"/>
    <property type="match status" value="1"/>
</dbReference>
<name>A0ABQ0JJ16_9VIBR</name>
<dbReference type="EMBL" id="BBMS01000041">
    <property type="protein sequence ID" value="GAL28295.1"/>
    <property type="molecule type" value="Genomic_DNA"/>
</dbReference>
<protein>
    <submittedName>
        <fullName evidence="2">Serine/threonine protein kinase</fullName>
    </submittedName>
</protein>
<comment type="caution">
    <text evidence="2">The sequence shown here is derived from an EMBL/GenBank/DDBJ whole genome shotgun (WGS) entry which is preliminary data.</text>
</comment>
<dbReference type="SMART" id="SM00331">
    <property type="entry name" value="PP2C_SIG"/>
    <property type="match status" value="1"/>
</dbReference>
<evidence type="ECO:0000313" key="3">
    <source>
        <dbReference type="Proteomes" id="UP000029223"/>
    </source>
</evidence>
<dbReference type="PROSITE" id="PS51746">
    <property type="entry name" value="PPM_2"/>
    <property type="match status" value="1"/>
</dbReference>
<sequence>MQRKLKVSVSQASVAGRKPVNQDAIGCFIPPNLELESKGLAAIICDGISSSSVSQVASEATVTGFIKDYYATSDAWSVKNSATRVLKSINHWLFAQTKNSEYRFDFNEGYVCTASAVIIKSHTAYVFHCGDSRVYCQSNNDFEQLTHDHQHFIDPTTSYLTRALGMDTSVDIEHVAIELSVGDKLLLATDGLYDYVTEHEISEILNQESICEQTKADALVNLALENGSHDNVSAIVLCIELCQIIHSKIGKSHFLRCRCHQSLKKVVASTTLKSFALFKSPAEATYSWQRTSAIMSKLL</sequence>
<dbReference type="Gene3D" id="3.60.40.10">
    <property type="entry name" value="PPM-type phosphatase domain"/>
    <property type="match status" value="1"/>
</dbReference>
<dbReference type="Proteomes" id="UP000029223">
    <property type="component" value="Unassembled WGS sequence"/>
</dbReference>
<dbReference type="InterPro" id="IPR036457">
    <property type="entry name" value="PPM-type-like_dom_sf"/>
</dbReference>
<dbReference type="CDD" id="cd00143">
    <property type="entry name" value="PP2Cc"/>
    <property type="match status" value="1"/>
</dbReference>
<dbReference type="SUPFAM" id="SSF81606">
    <property type="entry name" value="PP2C-like"/>
    <property type="match status" value="1"/>
</dbReference>
<dbReference type="InterPro" id="IPR015655">
    <property type="entry name" value="PP2C"/>
</dbReference>
<reference evidence="3" key="2">
    <citation type="submission" date="2014-09" db="EMBL/GenBank/DDBJ databases">
        <authorList>
            <consortium name="NBRP consortium"/>
            <person name="Sawabe T."/>
            <person name="Meirelles P."/>
            <person name="Nakanishi M."/>
            <person name="Sayaka M."/>
            <person name="Hattori M."/>
            <person name="Ohkuma M."/>
        </authorList>
    </citation>
    <scope>NUCLEOTIDE SEQUENCE [LARGE SCALE GENOMIC DNA]</scope>
    <source>
        <strain evidence="3">JCM 19239</strain>
    </source>
</reference>
<reference evidence="3" key="1">
    <citation type="submission" date="2014-09" db="EMBL/GenBank/DDBJ databases">
        <title>Vibrio variabilis JCM 19239. (C206) whole genome shotgun sequence.</title>
        <authorList>
            <person name="Sawabe T."/>
            <person name="Meirelles P."/>
            <person name="Nakanishi M."/>
            <person name="Sayaka M."/>
            <person name="Hattori M."/>
            <person name="Ohkuma M."/>
        </authorList>
    </citation>
    <scope>NUCLEOTIDE SEQUENCE [LARGE SCALE GENOMIC DNA]</scope>
    <source>
        <strain evidence="3">JCM 19239</strain>
    </source>
</reference>
<accession>A0ABQ0JJ16</accession>
<gene>
    <name evidence="2" type="ORF">JCM19239_3551</name>
</gene>